<dbReference type="Gene3D" id="3.40.50.720">
    <property type="entry name" value="NAD(P)-binding Rossmann-like Domain"/>
    <property type="match status" value="1"/>
</dbReference>
<evidence type="ECO:0000313" key="4">
    <source>
        <dbReference type="Proteomes" id="UP000267408"/>
    </source>
</evidence>
<dbReference type="PANTHER" id="PTHR42748:SF3">
    <property type="entry name" value="BLL4366 PROTEIN"/>
    <property type="match status" value="1"/>
</dbReference>
<dbReference type="PANTHER" id="PTHR42748">
    <property type="entry name" value="NITROGEN METABOLITE REPRESSION PROTEIN NMRA FAMILY MEMBER"/>
    <property type="match status" value="1"/>
</dbReference>
<organism evidence="3 4">
    <name type="scientific">Kitasatospora cineracea</name>
    <dbReference type="NCBI Taxonomy" id="88074"/>
    <lineage>
        <taxon>Bacteria</taxon>
        <taxon>Bacillati</taxon>
        <taxon>Actinomycetota</taxon>
        <taxon>Actinomycetes</taxon>
        <taxon>Kitasatosporales</taxon>
        <taxon>Streptomycetaceae</taxon>
        <taxon>Kitasatospora</taxon>
    </lineage>
</organism>
<gene>
    <name evidence="3" type="ORF">EDD39_5132</name>
</gene>
<proteinExistence type="predicted"/>
<dbReference type="InterPro" id="IPR016040">
    <property type="entry name" value="NAD(P)-bd_dom"/>
</dbReference>
<comment type="caution">
    <text evidence="3">The sequence shown here is derived from an EMBL/GenBank/DDBJ whole genome shotgun (WGS) entry which is preliminary data.</text>
</comment>
<evidence type="ECO:0000313" key="3">
    <source>
        <dbReference type="EMBL" id="ROR46841.1"/>
    </source>
</evidence>
<dbReference type="AlphaFoldDB" id="A0A8G1UML2"/>
<evidence type="ECO:0000256" key="1">
    <source>
        <dbReference type="ARBA" id="ARBA00022857"/>
    </source>
</evidence>
<keyword evidence="1" id="KW-0521">NADP</keyword>
<name>A0A8G1UML2_9ACTN</name>
<dbReference type="RefSeq" id="WP_123559692.1">
    <property type="nucleotide sequence ID" value="NZ_RJVJ01000001.1"/>
</dbReference>
<dbReference type="Pfam" id="PF13460">
    <property type="entry name" value="NAD_binding_10"/>
    <property type="match status" value="1"/>
</dbReference>
<dbReference type="SUPFAM" id="SSF51735">
    <property type="entry name" value="NAD(P)-binding Rossmann-fold domains"/>
    <property type="match status" value="1"/>
</dbReference>
<dbReference type="Proteomes" id="UP000267408">
    <property type="component" value="Unassembled WGS sequence"/>
</dbReference>
<dbReference type="InterPro" id="IPR036291">
    <property type="entry name" value="NAD(P)-bd_dom_sf"/>
</dbReference>
<dbReference type="OrthoDB" id="9771302at2"/>
<sequence>MKITVIGTGLIGSQLATELTARGHEVTARGHEVTAASLSSGVDLLAGTGLDEALAGADTVVNVTNSPTFDEQSIEFFRTTVSNLLAAGERAGVRHQVALSIVGVDQVAELDYYRAKTLQEELLRGGPTPYSIVRATQFFEFMEPTMSWTSDETAVRLPATPLRPIASADVVDALADVATGAPLGGILDIAGPDEFTLDEIGRMTLAARGDRRPVVVDDRAGLFAAVRGDVLTPGPGARLAPTRYRDWLNG</sequence>
<dbReference type="InterPro" id="IPR051164">
    <property type="entry name" value="NmrA-like_oxidored"/>
</dbReference>
<feature type="domain" description="NAD(P)-binding" evidence="2">
    <location>
        <begin position="7"/>
        <end position="177"/>
    </location>
</feature>
<reference evidence="3 4" key="1">
    <citation type="submission" date="2018-11" db="EMBL/GenBank/DDBJ databases">
        <title>Sequencing the genomes of 1000 actinobacteria strains.</title>
        <authorList>
            <person name="Klenk H.-P."/>
        </authorList>
    </citation>
    <scope>NUCLEOTIDE SEQUENCE [LARGE SCALE GENOMIC DNA]</scope>
    <source>
        <strain evidence="3 4">DSM 44780</strain>
    </source>
</reference>
<protein>
    <submittedName>
        <fullName evidence="3">Uncharacterized protein YbjT (DUF2867 family)</fullName>
    </submittedName>
</protein>
<accession>A0A8G1UML2</accession>
<dbReference type="EMBL" id="RJVJ01000001">
    <property type="protein sequence ID" value="ROR46841.1"/>
    <property type="molecule type" value="Genomic_DNA"/>
</dbReference>
<evidence type="ECO:0000259" key="2">
    <source>
        <dbReference type="Pfam" id="PF13460"/>
    </source>
</evidence>